<evidence type="ECO:0000256" key="5">
    <source>
        <dbReference type="ARBA" id="ARBA00022691"/>
    </source>
</evidence>
<evidence type="ECO:0000313" key="8">
    <source>
        <dbReference type="Proteomes" id="UP000092616"/>
    </source>
</evidence>
<name>A0A1B8QLL1_9GAMM</name>
<evidence type="ECO:0000256" key="1">
    <source>
        <dbReference type="ARBA" id="ARBA00022490"/>
    </source>
</evidence>
<dbReference type="AlphaFoldDB" id="A0A1B8QLL1"/>
<accession>A0A1B8QLL1</accession>
<dbReference type="PANTHER" id="PTHR31760:SF0">
    <property type="entry name" value="S-ADENOSYL-L-METHIONINE-DEPENDENT METHYLTRANSFERASES SUPERFAMILY PROTEIN"/>
    <property type="match status" value="1"/>
</dbReference>
<dbReference type="RefSeq" id="WP_067334127.1">
    <property type="nucleotide sequence ID" value="NZ_LZNA01000002.1"/>
</dbReference>
<keyword evidence="5 6" id="KW-0949">S-adenosyl-L-methionine</keyword>
<evidence type="ECO:0000256" key="3">
    <source>
        <dbReference type="ARBA" id="ARBA00022603"/>
    </source>
</evidence>
<dbReference type="InterPro" id="IPR003682">
    <property type="entry name" value="rRNA_ssu_MeTfrase_G"/>
</dbReference>
<dbReference type="SUPFAM" id="SSF53335">
    <property type="entry name" value="S-adenosyl-L-methionine-dependent methyltransferases"/>
    <property type="match status" value="1"/>
</dbReference>
<comment type="subcellular location">
    <subcellularLocation>
        <location evidence="6">Cytoplasm</location>
    </subcellularLocation>
</comment>
<keyword evidence="1 6" id="KW-0963">Cytoplasm</keyword>
<keyword evidence="3 6" id="KW-0489">Methyltransferase</keyword>
<evidence type="ECO:0000256" key="6">
    <source>
        <dbReference type="HAMAP-Rule" id="MF_00074"/>
    </source>
</evidence>
<dbReference type="EMBL" id="LZNA01000002">
    <property type="protein sequence ID" value="OBX84653.1"/>
    <property type="molecule type" value="Genomic_DNA"/>
</dbReference>
<evidence type="ECO:0000313" key="7">
    <source>
        <dbReference type="EMBL" id="OBX84653.1"/>
    </source>
</evidence>
<dbReference type="InterPro" id="IPR029063">
    <property type="entry name" value="SAM-dependent_MTases_sf"/>
</dbReference>
<dbReference type="NCBIfam" id="TIGR00138">
    <property type="entry name" value="rsmG_gidB"/>
    <property type="match status" value="1"/>
</dbReference>
<dbReference type="Proteomes" id="UP000092616">
    <property type="component" value="Unassembled WGS sequence"/>
</dbReference>
<comment type="catalytic activity">
    <reaction evidence="6">
        <text>guanosine(527) in 16S rRNA + S-adenosyl-L-methionine = N(7)-methylguanosine(527) in 16S rRNA + S-adenosyl-L-homocysteine</text>
        <dbReference type="Rhea" id="RHEA:42732"/>
        <dbReference type="Rhea" id="RHEA-COMP:10209"/>
        <dbReference type="Rhea" id="RHEA-COMP:10210"/>
        <dbReference type="ChEBI" id="CHEBI:57856"/>
        <dbReference type="ChEBI" id="CHEBI:59789"/>
        <dbReference type="ChEBI" id="CHEBI:74269"/>
        <dbReference type="ChEBI" id="CHEBI:74480"/>
        <dbReference type="EC" id="2.1.1.170"/>
    </reaction>
</comment>
<proteinExistence type="inferred from homology"/>
<reference evidence="7 8" key="1">
    <citation type="submission" date="2016-06" db="EMBL/GenBank/DDBJ databases">
        <title>Draft genome of Moraxella atlantae CCUG 59586.</title>
        <authorList>
            <person name="Salva-Serra F."/>
            <person name="Engstrom-Jakobsson H."/>
            <person name="Thorell K."/>
            <person name="Gonzales-Siles L."/>
            <person name="Karlsson R."/>
            <person name="Boulund F."/>
            <person name="Engstrand L."/>
            <person name="Kristiansson E."/>
            <person name="Moore E."/>
        </authorList>
    </citation>
    <scope>NUCLEOTIDE SEQUENCE [LARGE SCALE GENOMIC DNA]</scope>
    <source>
        <strain evidence="7 8">CCUG 59586</strain>
    </source>
</reference>
<dbReference type="PIRSF" id="PIRSF003078">
    <property type="entry name" value="GidB"/>
    <property type="match status" value="1"/>
</dbReference>
<dbReference type="GO" id="GO:0005829">
    <property type="term" value="C:cytosol"/>
    <property type="evidence" value="ECO:0007669"/>
    <property type="project" value="TreeGrafter"/>
</dbReference>
<feature type="binding site" evidence="6">
    <location>
        <begin position="150"/>
        <end position="151"/>
    </location>
    <ligand>
        <name>S-adenosyl-L-methionine</name>
        <dbReference type="ChEBI" id="CHEBI:59789"/>
    </ligand>
</feature>
<gene>
    <name evidence="6" type="primary">rsmG</name>
    <name evidence="7" type="ORF">A9306_03135</name>
</gene>
<comment type="similarity">
    <text evidence="6">Belongs to the methyltransferase superfamily. RNA methyltransferase RsmG family.</text>
</comment>
<dbReference type="EC" id="2.1.1.170" evidence="6"/>
<keyword evidence="4 6" id="KW-0808">Transferase</keyword>
<dbReference type="Pfam" id="PF02527">
    <property type="entry name" value="GidB"/>
    <property type="match status" value="1"/>
</dbReference>
<comment type="caution">
    <text evidence="7">The sequence shown here is derived from an EMBL/GenBank/DDBJ whole genome shotgun (WGS) entry which is preliminary data.</text>
</comment>
<dbReference type="Gene3D" id="3.40.50.150">
    <property type="entry name" value="Vaccinia Virus protein VP39"/>
    <property type="match status" value="1"/>
</dbReference>
<organism evidence="7 8">
    <name type="scientific">Faucicola atlantae</name>
    <dbReference type="NCBI Taxonomy" id="34059"/>
    <lineage>
        <taxon>Bacteria</taxon>
        <taxon>Pseudomonadati</taxon>
        <taxon>Pseudomonadota</taxon>
        <taxon>Gammaproteobacteria</taxon>
        <taxon>Moraxellales</taxon>
        <taxon>Moraxellaceae</taxon>
        <taxon>Faucicola</taxon>
    </lineage>
</organism>
<protein>
    <recommendedName>
        <fullName evidence="6">Ribosomal RNA small subunit methyltransferase G</fullName>
        <ecNumber evidence="6">2.1.1.170</ecNumber>
    </recommendedName>
    <alternativeName>
        <fullName evidence="6">16S rRNA 7-methylguanosine methyltransferase</fullName>
        <shortName evidence="6">16S rRNA m7G methyltransferase</shortName>
    </alternativeName>
</protein>
<comment type="function">
    <text evidence="6">Specifically methylates the N7 position of guanine in position 527 of 16S rRNA.</text>
</comment>
<feature type="binding site" evidence="6">
    <location>
        <position position="99"/>
    </location>
    <ligand>
        <name>S-adenosyl-L-methionine</name>
        <dbReference type="ChEBI" id="CHEBI:59789"/>
    </ligand>
</feature>
<feature type="binding site" evidence="6">
    <location>
        <position position="163"/>
    </location>
    <ligand>
        <name>S-adenosyl-L-methionine</name>
        <dbReference type="ChEBI" id="CHEBI:59789"/>
    </ligand>
</feature>
<evidence type="ECO:0000256" key="2">
    <source>
        <dbReference type="ARBA" id="ARBA00022552"/>
    </source>
</evidence>
<dbReference type="GO" id="GO:0070043">
    <property type="term" value="F:rRNA (guanine-N7-)-methyltransferase activity"/>
    <property type="evidence" value="ECO:0007669"/>
    <property type="project" value="UniProtKB-UniRule"/>
</dbReference>
<feature type="binding site" evidence="6">
    <location>
        <position position="104"/>
    </location>
    <ligand>
        <name>S-adenosyl-L-methionine</name>
        <dbReference type="ChEBI" id="CHEBI:59789"/>
    </ligand>
</feature>
<comment type="caution">
    <text evidence="6">Lacks conserved residue(s) required for the propagation of feature annotation.</text>
</comment>
<sequence length="227" mass="24850">MVQNKTIKLAVPFDALQPQLAAACQSLKLTLSDHQQQQLLYYLQQLLVWNKAFNLTAIKDQHEALVKHIFDSLAIVPHVNAVYQNIMGNNSAQTLLDVGTGAGLPAAVIAIALPDLAVTALDSNGKKVRFIKQMVGELGLNNLYPIAERIEAHTGQYAMITSRAFASLPDFVSQTVHCLAADGTLLAMKGVLPTDEIAQFSDTWQVQTCVLTVPQLHEARHLVQMTR</sequence>
<dbReference type="PANTHER" id="PTHR31760">
    <property type="entry name" value="S-ADENOSYL-L-METHIONINE-DEPENDENT METHYLTRANSFERASES SUPERFAMILY PROTEIN"/>
    <property type="match status" value="1"/>
</dbReference>
<keyword evidence="8" id="KW-1185">Reference proteome</keyword>
<evidence type="ECO:0000256" key="4">
    <source>
        <dbReference type="ARBA" id="ARBA00022679"/>
    </source>
</evidence>
<dbReference type="HAMAP" id="MF_00074">
    <property type="entry name" value="16SrRNA_methyltr_G"/>
    <property type="match status" value="1"/>
</dbReference>
<keyword evidence="2 6" id="KW-0698">rRNA processing</keyword>